<dbReference type="GO" id="GO:0016829">
    <property type="term" value="F:lyase activity"/>
    <property type="evidence" value="ECO:0007669"/>
    <property type="project" value="UniProtKB-KW"/>
</dbReference>
<dbReference type="GO" id="GO:0005777">
    <property type="term" value="C:peroxisome"/>
    <property type="evidence" value="ECO:0007669"/>
    <property type="project" value="TreeGrafter"/>
</dbReference>
<keyword evidence="4" id="KW-0456">Lyase</keyword>
<dbReference type="SUPFAM" id="SSF52518">
    <property type="entry name" value="Thiamin diphosphate-binding fold (THDP-binding)"/>
    <property type="match status" value="1"/>
</dbReference>
<evidence type="ECO:0000259" key="5">
    <source>
        <dbReference type="Pfam" id="PF02776"/>
    </source>
</evidence>
<dbReference type="InterPro" id="IPR045025">
    <property type="entry name" value="HACL1-like"/>
</dbReference>
<dbReference type="AlphaFoldDB" id="A0A8C2KK20"/>
<organism evidence="6 7">
    <name type="scientific">Cyprinus carpio</name>
    <name type="common">Common carp</name>
    <dbReference type="NCBI Taxonomy" id="7962"/>
    <lineage>
        <taxon>Eukaryota</taxon>
        <taxon>Metazoa</taxon>
        <taxon>Chordata</taxon>
        <taxon>Craniata</taxon>
        <taxon>Vertebrata</taxon>
        <taxon>Euteleostomi</taxon>
        <taxon>Actinopterygii</taxon>
        <taxon>Neopterygii</taxon>
        <taxon>Teleostei</taxon>
        <taxon>Ostariophysi</taxon>
        <taxon>Cypriniformes</taxon>
        <taxon>Cyprinidae</taxon>
        <taxon>Cyprininae</taxon>
        <taxon>Cyprinus</taxon>
    </lineage>
</organism>
<dbReference type="GO" id="GO:0046872">
    <property type="term" value="F:metal ion binding"/>
    <property type="evidence" value="ECO:0007669"/>
    <property type="project" value="UniProtKB-KW"/>
</dbReference>
<dbReference type="CDD" id="cd07035">
    <property type="entry name" value="TPP_PYR_POX_like"/>
    <property type="match status" value="1"/>
</dbReference>
<keyword evidence="3" id="KW-0460">Magnesium</keyword>
<feature type="domain" description="Thiamine pyrophosphate enzyme N-terminal TPP-binding" evidence="5">
    <location>
        <begin position="44"/>
        <end position="120"/>
    </location>
</feature>
<dbReference type="Proteomes" id="UP000694701">
    <property type="component" value="Unplaced"/>
</dbReference>
<dbReference type="Ensembl" id="ENSCCRT00020119995.1">
    <property type="protein sequence ID" value="ENSCCRP00020109858.1"/>
    <property type="gene ID" value="ENSCCRG00020050013.1"/>
</dbReference>
<dbReference type="InterPro" id="IPR029061">
    <property type="entry name" value="THDP-binding"/>
</dbReference>
<dbReference type="Gene3D" id="3.40.50.970">
    <property type="match status" value="1"/>
</dbReference>
<evidence type="ECO:0000256" key="1">
    <source>
        <dbReference type="ARBA" id="ARBA00001964"/>
    </source>
</evidence>
<evidence type="ECO:0000256" key="2">
    <source>
        <dbReference type="ARBA" id="ARBA00022723"/>
    </source>
</evidence>
<proteinExistence type="predicted"/>
<dbReference type="GO" id="GO:0030976">
    <property type="term" value="F:thiamine pyrophosphate binding"/>
    <property type="evidence" value="ECO:0007669"/>
    <property type="project" value="InterPro"/>
</dbReference>
<dbReference type="PANTHER" id="PTHR43710">
    <property type="entry name" value="2-HYDROXYACYL-COA LYASE"/>
    <property type="match status" value="1"/>
</dbReference>
<keyword evidence="2" id="KW-0479">Metal-binding</keyword>
<protein>
    <recommendedName>
        <fullName evidence="5">Thiamine pyrophosphate enzyme N-terminal TPP-binding domain-containing protein</fullName>
    </recommendedName>
</protein>
<evidence type="ECO:0000313" key="6">
    <source>
        <dbReference type="Ensembl" id="ENSCCRP00020109858.1"/>
    </source>
</evidence>
<dbReference type="PANTHER" id="PTHR43710:SF2">
    <property type="entry name" value="2-HYDROXYACYL-COA LYASE 1"/>
    <property type="match status" value="1"/>
</dbReference>
<name>A0A8C2KK20_CYPCA</name>
<evidence type="ECO:0000256" key="4">
    <source>
        <dbReference type="ARBA" id="ARBA00023239"/>
    </source>
</evidence>
<sequence>MVPQHSLFFSLKTRGVNILFLLLRLRFLEINFTIKINIQHVSMFISYAYHQAAGIKYVGMRNEQAVSLSTVWVFLLPGPVCLVVSGPGLIHALGGHLMPVIVIGSSSDRNQETTGAFQEFPQFLLHIEMCKLPLHVS</sequence>
<dbReference type="Pfam" id="PF02776">
    <property type="entry name" value="TPP_enzyme_N"/>
    <property type="match status" value="1"/>
</dbReference>
<evidence type="ECO:0000256" key="3">
    <source>
        <dbReference type="ARBA" id="ARBA00022842"/>
    </source>
</evidence>
<accession>A0A8C2KK20</accession>
<dbReference type="InterPro" id="IPR012001">
    <property type="entry name" value="Thiamin_PyroP_enz_TPP-bd_dom"/>
</dbReference>
<evidence type="ECO:0000313" key="7">
    <source>
        <dbReference type="Proteomes" id="UP000694701"/>
    </source>
</evidence>
<dbReference type="GO" id="GO:0001561">
    <property type="term" value="P:fatty acid alpha-oxidation"/>
    <property type="evidence" value="ECO:0007669"/>
    <property type="project" value="TreeGrafter"/>
</dbReference>
<comment type="cofactor">
    <cofactor evidence="1">
        <name>thiamine diphosphate</name>
        <dbReference type="ChEBI" id="CHEBI:58937"/>
    </cofactor>
</comment>
<reference evidence="6" key="1">
    <citation type="submission" date="2025-08" db="UniProtKB">
        <authorList>
            <consortium name="Ensembl"/>
        </authorList>
    </citation>
    <scope>IDENTIFICATION</scope>
</reference>